<evidence type="ECO:0000259" key="6">
    <source>
        <dbReference type="Pfam" id="PF00155"/>
    </source>
</evidence>
<dbReference type="Gene3D" id="3.40.640.10">
    <property type="entry name" value="Type I PLP-dependent aspartate aminotransferase-like (Major domain)"/>
    <property type="match status" value="1"/>
</dbReference>
<keyword evidence="3" id="KW-0663">Pyridoxal phosphate</keyword>
<name>A0A494WN43_CLOS5</name>
<dbReference type="GeneID" id="62695169"/>
<keyword evidence="8" id="KW-1185">Reference proteome</keyword>
<accession>A0A494WN43</accession>
<dbReference type="EMBL" id="CP036170">
    <property type="protein sequence ID" value="QBF73571.1"/>
    <property type="molecule type" value="Genomic_DNA"/>
</dbReference>
<feature type="domain" description="Aminotransferase class I/classII large" evidence="6">
    <location>
        <begin position="65"/>
        <end position="394"/>
    </location>
</feature>
<reference evidence="7 8" key="1">
    <citation type="journal article" date="2019" name="Appl. Environ. Microbiol.">
        <title>Clostridium scindens ATCC 35704: integration of nutritional requirements, the complete genome sequence, and global transcriptional responses to bile acids.</title>
        <authorList>
            <person name="Devendran S."/>
            <person name="Shrestha R."/>
            <person name="Alves J.M.P."/>
            <person name="Wolf P.G."/>
            <person name="Ly L."/>
            <person name="Hernandez A.G."/>
            <person name="Mendez-Garcia C."/>
            <person name="Inboden A."/>
            <person name="Wiley J."/>
            <person name="Paul O."/>
            <person name="Allen A."/>
            <person name="Springer E."/>
            <person name="Wright C.L."/>
            <person name="Fields C.J."/>
            <person name="Daniel S.L."/>
            <person name="Ridlon J.M."/>
        </authorList>
    </citation>
    <scope>NUCLEOTIDE SEQUENCE [LARGE SCALE GENOMIC DNA]</scope>
    <source>
        <strain evidence="7 8">ATCC 35704</strain>
    </source>
</reference>
<gene>
    <name evidence="7" type="primary">patB</name>
    <name evidence="7" type="ORF">HDCHBGLK_00945</name>
</gene>
<dbReference type="PANTHER" id="PTHR43525:SF1">
    <property type="entry name" value="PROTEIN MALY"/>
    <property type="match status" value="1"/>
</dbReference>
<dbReference type="InterPro" id="IPR015422">
    <property type="entry name" value="PyrdxlP-dep_Trfase_small"/>
</dbReference>
<comment type="similarity">
    <text evidence="5">Belongs to the class-II pyridoxal-phosphate-dependent aminotransferase family. MalY/PatB cystathionine beta-lyase subfamily.</text>
</comment>
<dbReference type="InterPro" id="IPR015424">
    <property type="entry name" value="PyrdxlP-dep_Trfase"/>
</dbReference>
<evidence type="ECO:0000256" key="1">
    <source>
        <dbReference type="ARBA" id="ARBA00001933"/>
    </source>
</evidence>
<dbReference type="InterPro" id="IPR004839">
    <property type="entry name" value="Aminotransferase_I/II_large"/>
</dbReference>
<dbReference type="GO" id="GO:0030170">
    <property type="term" value="F:pyridoxal phosphate binding"/>
    <property type="evidence" value="ECO:0007669"/>
    <property type="project" value="InterPro"/>
</dbReference>
<dbReference type="Gene3D" id="3.90.1150.10">
    <property type="entry name" value="Aspartate Aminotransferase, domain 1"/>
    <property type="match status" value="1"/>
</dbReference>
<dbReference type="InterPro" id="IPR051798">
    <property type="entry name" value="Class-II_PLP-Dep_Aminotrans"/>
</dbReference>
<dbReference type="RefSeq" id="WP_039909633.1">
    <property type="nucleotide sequence ID" value="NZ_CP036170.1"/>
</dbReference>
<evidence type="ECO:0000256" key="4">
    <source>
        <dbReference type="ARBA" id="ARBA00023239"/>
    </source>
</evidence>
<evidence type="ECO:0000256" key="3">
    <source>
        <dbReference type="ARBA" id="ARBA00022898"/>
    </source>
</evidence>
<dbReference type="EC" id="4.4.1.13" evidence="2"/>
<keyword evidence="4 7" id="KW-0456">Lyase</keyword>
<dbReference type="CDD" id="cd00609">
    <property type="entry name" value="AAT_like"/>
    <property type="match status" value="1"/>
</dbReference>
<dbReference type="AlphaFoldDB" id="A0A494WN43"/>
<evidence type="ECO:0000256" key="5">
    <source>
        <dbReference type="ARBA" id="ARBA00037974"/>
    </source>
</evidence>
<dbReference type="GO" id="GO:0047804">
    <property type="term" value="F:cysteine-S-conjugate beta-lyase activity"/>
    <property type="evidence" value="ECO:0007669"/>
    <property type="project" value="UniProtKB-EC"/>
</dbReference>
<evidence type="ECO:0000313" key="8">
    <source>
        <dbReference type="Proteomes" id="UP000289664"/>
    </source>
</evidence>
<dbReference type="KEGG" id="csci:HDCHBGLK_00945"/>
<comment type="cofactor">
    <cofactor evidence="1">
        <name>pyridoxal 5'-phosphate</name>
        <dbReference type="ChEBI" id="CHEBI:597326"/>
    </cofactor>
</comment>
<evidence type="ECO:0000256" key="2">
    <source>
        <dbReference type="ARBA" id="ARBA00012224"/>
    </source>
</evidence>
<sequence>MKYDFTTIINRQGKDAMAVDAPGKFPSFPLPEDGFDFIPMWVADMNFATAPTVQSSIAERLTHPLYGYFITRDEYYQSIINWHETRHQVTGLRKECIGYENGVLGGLLSALNAFASPGDSVLVHSPTYIGFTGSIGGAGYKIVHSELKRDEEGIWRMDYKDMDEKIKKHKIHVAVFCNPHNPTGRVWTLEELEKAMKVYQDNDCVVISDEIWSDIILNGNHHIPLQSISEDARKRTIALYAPSKTFNLAGLIGSYHIIFDSYLRDRVRACSSKSHYNSMNVLSMYALMGAYKPEGMEWVDELCEVLSNNVNYAYNFINTHFEGISLSKPQGTYMLFLDCTDWCEKTGKTVDKLLKAGYRVGVGWQDGRPFHGKNAIRMNLALPFSKVQEAFDRLERYVFNSVIE</sequence>
<dbReference type="SUPFAM" id="SSF53383">
    <property type="entry name" value="PLP-dependent transferases"/>
    <property type="match status" value="1"/>
</dbReference>
<protein>
    <recommendedName>
        <fullName evidence="2">cysteine-S-conjugate beta-lyase</fullName>
        <ecNumber evidence="2">4.4.1.13</ecNumber>
    </recommendedName>
</protein>
<dbReference type="PANTHER" id="PTHR43525">
    <property type="entry name" value="PROTEIN MALY"/>
    <property type="match status" value="1"/>
</dbReference>
<organism evidence="7 8">
    <name type="scientific">Clostridium scindens (strain ATCC 35704 / DSM 5676 / VPI 13733 / 19)</name>
    <dbReference type="NCBI Taxonomy" id="411468"/>
    <lineage>
        <taxon>Bacteria</taxon>
        <taxon>Bacillati</taxon>
        <taxon>Bacillota</taxon>
        <taxon>Clostridia</taxon>
        <taxon>Lachnospirales</taxon>
        <taxon>Lachnospiraceae</taxon>
    </lineage>
</organism>
<dbReference type="Pfam" id="PF00155">
    <property type="entry name" value="Aminotran_1_2"/>
    <property type="match status" value="1"/>
</dbReference>
<proteinExistence type="inferred from homology"/>
<evidence type="ECO:0000313" key="7">
    <source>
        <dbReference type="EMBL" id="QBF73571.1"/>
    </source>
</evidence>
<dbReference type="OrthoDB" id="9802872at2"/>
<dbReference type="Proteomes" id="UP000289664">
    <property type="component" value="Chromosome"/>
</dbReference>
<dbReference type="InterPro" id="IPR015421">
    <property type="entry name" value="PyrdxlP-dep_Trfase_major"/>
</dbReference>